<dbReference type="PROSITE" id="PS50010">
    <property type="entry name" value="DH_2"/>
    <property type="match status" value="1"/>
</dbReference>
<organism evidence="2 3">
    <name type="scientific">Eleutherodactylus coqui</name>
    <name type="common">Puerto Rican coqui</name>
    <dbReference type="NCBI Taxonomy" id="57060"/>
    <lineage>
        <taxon>Eukaryota</taxon>
        <taxon>Metazoa</taxon>
        <taxon>Chordata</taxon>
        <taxon>Craniata</taxon>
        <taxon>Vertebrata</taxon>
        <taxon>Euteleostomi</taxon>
        <taxon>Amphibia</taxon>
        <taxon>Batrachia</taxon>
        <taxon>Anura</taxon>
        <taxon>Neobatrachia</taxon>
        <taxon>Hyloidea</taxon>
        <taxon>Eleutherodactylidae</taxon>
        <taxon>Eleutherodactylinae</taxon>
        <taxon>Eleutherodactylus</taxon>
        <taxon>Eleutherodactylus</taxon>
    </lineage>
</organism>
<keyword evidence="3" id="KW-1185">Reference proteome</keyword>
<gene>
    <name evidence="2" type="ORF">GDO78_018585</name>
</gene>
<dbReference type="PANTHER" id="PTHR45872:SF3">
    <property type="entry name" value="RHO GUANINE NUCLEOTIDE EXCHANGE FACTOR 12"/>
    <property type="match status" value="1"/>
</dbReference>
<dbReference type="InterPro" id="IPR000219">
    <property type="entry name" value="DH_dom"/>
</dbReference>
<accession>A0A8J6E5S1</accession>
<dbReference type="PANTHER" id="PTHR45872">
    <property type="entry name" value="RHO GUANINE NUCLEOTIDE EXCHANGE FACTOR 2, ISOFORM D"/>
    <property type="match status" value="1"/>
</dbReference>
<protein>
    <recommendedName>
        <fullName evidence="1">DH domain-containing protein</fullName>
    </recommendedName>
</protein>
<dbReference type="GO" id="GO:0001664">
    <property type="term" value="F:G protein-coupled receptor binding"/>
    <property type="evidence" value="ECO:0007669"/>
    <property type="project" value="TreeGrafter"/>
</dbReference>
<dbReference type="Proteomes" id="UP000770717">
    <property type="component" value="Unassembled WGS sequence"/>
</dbReference>
<evidence type="ECO:0000313" key="3">
    <source>
        <dbReference type="Proteomes" id="UP000770717"/>
    </source>
</evidence>
<dbReference type="EMBL" id="WNTK01032246">
    <property type="protein sequence ID" value="KAG9460962.1"/>
    <property type="molecule type" value="Genomic_DNA"/>
</dbReference>
<dbReference type="GO" id="GO:0005737">
    <property type="term" value="C:cytoplasm"/>
    <property type="evidence" value="ECO:0007669"/>
    <property type="project" value="TreeGrafter"/>
</dbReference>
<name>A0A8J6E5S1_ELECQ</name>
<dbReference type="Pfam" id="PF00621">
    <property type="entry name" value="RhoGEF"/>
    <property type="match status" value="1"/>
</dbReference>
<evidence type="ECO:0000313" key="2">
    <source>
        <dbReference type="EMBL" id="KAG9460962.1"/>
    </source>
</evidence>
<dbReference type="GO" id="GO:0005085">
    <property type="term" value="F:guanyl-nucleotide exchange factor activity"/>
    <property type="evidence" value="ECO:0007669"/>
    <property type="project" value="InterPro"/>
</dbReference>
<reference evidence="2" key="1">
    <citation type="thesis" date="2020" institute="ProQuest LLC" country="789 East Eisenhower Parkway, Ann Arbor, MI, USA">
        <title>Comparative Genomics and Chromosome Evolution.</title>
        <authorList>
            <person name="Mudd A.B."/>
        </authorList>
    </citation>
    <scope>NUCLEOTIDE SEQUENCE</scope>
    <source>
        <strain evidence="2">HN-11 Male</strain>
        <tissue evidence="2">Kidney and liver</tissue>
    </source>
</reference>
<feature type="non-terminal residue" evidence="2">
    <location>
        <position position="124"/>
    </location>
</feature>
<dbReference type="OrthoDB" id="2272012at2759"/>
<dbReference type="Gene3D" id="1.20.900.10">
    <property type="entry name" value="Dbl homology (DH) domain"/>
    <property type="match status" value="1"/>
</dbReference>
<dbReference type="InterPro" id="IPR035899">
    <property type="entry name" value="DBL_dom_sf"/>
</dbReference>
<sequence>ELFYTERAHVRTLNVLNQVFHQRVIRESLLTPAETRSVFSNLEEILELHVGLKEQMKAVKKRHENSVIKQIGDDVLSWFSGPEEEKLKQAVATFCSNQPFALEMIKSRQKKDSKFLMFVQVGYV</sequence>
<dbReference type="GO" id="GO:0007186">
    <property type="term" value="P:G protein-coupled receptor signaling pathway"/>
    <property type="evidence" value="ECO:0007669"/>
    <property type="project" value="TreeGrafter"/>
</dbReference>
<feature type="domain" description="DH" evidence="1">
    <location>
        <begin position="1"/>
        <end position="124"/>
    </location>
</feature>
<dbReference type="SUPFAM" id="SSF48065">
    <property type="entry name" value="DBL homology domain (DH-domain)"/>
    <property type="match status" value="1"/>
</dbReference>
<dbReference type="AlphaFoldDB" id="A0A8J6E5S1"/>
<proteinExistence type="predicted"/>
<comment type="caution">
    <text evidence="2">The sequence shown here is derived from an EMBL/GenBank/DDBJ whole genome shotgun (WGS) entry which is preliminary data.</text>
</comment>
<dbReference type="SMART" id="SM00325">
    <property type="entry name" value="RhoGEF"/>
    <property type="match status" value="1"/>
</dbReference>
<evidence type="ECO:0000259" key="1">
    <source>
        <dbReference type="PROSITE" id="PS50010"/>
    </source>
</evidence>